<dbReference type="KEGG" id="fte:Fluta_1210"/>
<dbReference type="InterPro" id="IPR038607">
    <property type="entry name" value="PhoD-like_sf"/>
</dbReference>
<dbReference type="STRING" id="755732.Fluta_1210"/>
<dbReference type="NCBIfam" id="TIGR04183">
    <property type="entry name" value="Por_Secre_tail"/>
    <property type="match status" value="1"/>
</dbReference>
<dbReference type="Pfam" id="PF16655">
    <property type="entry name" value="PhoD_N"/>
    <property type="match status" value="1"/>
</dbReference>
<accession>F2IBB9</accession>
<name>F2IBB9_FLUTR</name>
<sequence precursor="true">MRSFISFSILLLVPFLGISQHTPKAVSPCMRPFYHGVASGDPMPDRVILWTRITPENGSTAPQIVEWKIAKDTNFTLNVQNGVVITDATKDFTVKVDPTGLDPNTTYYYQFKSDTLKSVIGRTRTTPVGDCDSLRFAVVSCANYEAGFFNVFAALKERNDIDAVICLGDYIYEYQSGGYSPNPTANRQWSPVNETISLLDYRARYSTYRLDDDLRDMHQQFPMIVVWDDHETANDSWMNGAENHQANEGSYAARKASAKQAFFEWLPIRVTGTTDPYQIFREIKYGDLIDLVMLDTRLHGRDQQAGTSGSTVTATTRQLLGTDQFSWLGNRLSQSTAQWKIIGQQVMMAPLTLFGAALNGDQWDGYPAERNRVYNHILTYGVQDVVVLTGDIHSSWANDLPGSSYSSNGNGSVGVEFVAPSVTSPGMNIPGGASAIQLANSHIKFAELSSHGFVILDVNKVRTQADWFFVNTIDTENSGYSYAASYKTNHTSRNLTSVNAASMPRNGIQGFQLKTCPYYPPSISNLGLDEDKPVILSLYPNPVSNQLFLNLSLPYTGQTSFELIDGLGHLIPLRSENIQLTGSNQFAFDFSNIPAGSYILRINNNGSMIQSQVVKY</sequence>
<dbReference type="GO" id="GO:0004035">
    <property type="term" value="F:alkaline phosphatase activity"/>
    <property type="evidence" value="ECO:0007669"/>
    <property type="project" value="UniProtKB-EC"/>
</dbReference>
<dbReference type="InterPro" id="IPR052900">
    <property type="entry name" value="Phospholipid_Metab_Enz"/>
</dbReference>
<reference evidence="6" key="2">
    <citation type="submission" date="2011-02" db="EMBL/GenBank/DDBJ databases">
        <title>The complete genome of Fluviicola taffensis DSM 16823.</title>
        <authorList>
            <consortium name="US DOE Joint Genome Institute (JGI-PGF)"/>
            <person name="Lucas S."/>
            <person name="Copeland A."/>
            <person name="Lapidus A."/>
            <person name="Bruce D."/>
            <person name="Goodwin L."/>
            <person name="Pitluck S."/>
            <person name="Kyrpides N."/>
            <person name="Mavromatis K."/>
            <person name="Ivanova N."/>
            <person name="Mikhailova N."/>
            <person name="Pagani I."/>
            <person name="Chertkov O."/>
            <person name="Detter J.C."/>
            <person name="Han C."/>
            <person name="Tapia R."/>
            <person name="Land M."/>
            <person name="Hauser L."/>
            <person name="Markowitz V."/>
            <person name="Cheng J.-F."/>
            <person name="Hugenholtz P."/>
            <person name="Woyke T."/>
            <person name="Wu D."/>
            <person name="Tindall B."/>
            <person name="Pomrenke H.G."/>
            <person name="Brambilla E."/>
            <person name="Klenk H.-P."/>
            <person name="Eisen J.A."/>
        </authorList>
    </citation>
    <scope>NUCLEOTIDE SEQUENCE [LARGE SCALE GENOMIC DNA]</scope>
    <source>
        <strain evidence="6">DSM 16823 / RW262 / RW262</strain>
    </source>
</reference>
<evidence type="ECO:0000259" key="3">
    <source>
        <dbReference type="Pfam" id="PF16655"/>
    </source>
</evidence>
<dbReference type="HOGENOM" id="CLU_015982_1_0_10"/>
<dbReference type="PANTHER" id="PTHR43606:SF2">
    <property type="entry name" value="ALKALINE PHOSPHATASE FAMILY PROTEIN (AFU_ORTHOLOGUE AFUA_5G03860)"/>
    <property type="match status" value="1"/>
</dbReference>
<organism evidence="5 6">
    <name type="scientific">Fluviicola taffensis (strain DSM 16823 / NCIMB 13979 / RW262)</name>
    <dbReference type="NCBI Taxonomy" id="755732"/>
    <lineage>
        <taxon>Bacteria</taxon>
        <taxon>Pseudomonadati</taxon>
        <taxon>Bacteroidota</taxon>
        <taxon>Flavobacteriia</taxon>
        <taxon>Flavobacteriales</taxon>
        <taxon>Crocinitomicaceae</taxon>
        <taxon>Fluviicola</taxon>
    </lineage>
</organism>
<protein>
    <submittedName>
        <fullName evidence="5">Alkaline phosphatase</fullName>
        <ecNumber evidence="5">3.1.3.1</ecNumber>
    </submittedName>
</protein>
<dbReference type="OrthoDB" id="9763616at2"/>
<reference evidence="5 6" key="1">
    <citation type="journal article" date="2011" name="Stand. Genomic Sci.">
        <title>Complete genome sequence of the gliding freshwater bacterium Fluviicola taffensis type strain (RW262).</title>
        <authorList>
            <person name="Woyke T."/>
            <person name="Chertkov O."/>
            <person name="Lapidus A."/>
            <person name="Nolan M."/>
            <person name="Lucas S."/>
            <person name="Del Rio T.G."/>
            <person name="Tice H."/>
            <person name="Cheng J.F."/>
            <person name="Tapia R."/>
            <person name="Han C."/>
            <person name="Goodwin L."/>
            <person name="Pitluck S."/>
            <person name="Liolios K."/>
            <person name="Pagani I."/>
            <person name="Ivanova N."/>
            <person name="Huntemann M."/>
            <person name="Mavromatis K."/>
            <person name="Mikhailova N."/>
            <person name="Pati A."/>
            <person name="Chen A."/>
            <person name="Palaniappan K."/>
            <person name="Land M."/>
            <person name="Hauser L."/>
            <person name="Brambilla E.M."/>
            <person name="Rohde M."/>
            <person name="Mwirichia R."/>
            <person name="Sikorski J."/>
            <person name="Tindall B.J."/>
            <person name="Goker M."/>
            <person name="Bristow J."/>
            <person name="Eisen J.A."/>
            <person name="Markowitz V."/>
            <person name="Hugenholtz P."/>
            <person name="Klenk H.P."/>
            <person name="Kyrpides N.C."/>
        </authorList>
    </citation>
    <scope>NUCLEOTIDE SEQUENCE [LARGE SCALE GENOMIC DNA]</scope>
    <source>
        <strain evidence="6">DSM 16823 / RW262 / RW262</strain>
    </source>
</reference>
<dbReference type="PANTHER" id="PTHR43606">
    <property type="entry name" value="PHOSPHATASE, PUTATIVE (AFU_ORTHOLOGUE AFUA_6G08710)-RELATED"/>
    <property type="match status" value="1"/>
</dbReference>
<dbReference type="SUPFAM" id="SSF56300">
    <property type="entry name" value="Metallo-dependent phosphatases"/>
    <property type="match status" value="1"/>
</dbReference>
<dbReference type="Pfam" id="PF18962">
    <property type="entry name" value="Por_Secre_tail"/>
    <property type="match status" value="1"/>
</dbReference>
<dbReference type="eggNOG" id="COG3540">
    <property type="taxonomic scope" value="Bacteria"/>
</dbReference>
<dbReference type="Gene3D" id="2.60.40.380">
    <property type="entry name" value="Purple acid phosphatase-like, N-terminal"/>
    <property type="match status" value="1"/>
</dbReference>
<keyword evidence="1" id="KW-0732">Signal</keyword>
<evidence type="ECO:0000259" key="4">
    <source>
        <dbReference type="Pfam" id="PF18962"/>
    </source>
</evidence>
<proteinExistence type="predicted"/>
<dbReference type="EC" id="3.1.3.1" evidence="5"/>
<dbReference type="CDD" id="cd07389">
    <property type="entry name" value="MPP_PhoD"/>
    <property type="match status" value="1"/>
</dbReference>
<gene>
    <name evidence="5" type="ordered locus">Fluta_1210</name>
</gene>
<evidence type="ECO:0000313" key="6">
    <source>
        <dbReference type="Proteomes" id="UP000007463"/>
    </source>
</evidence>
<dbReference type="Gene3D" id="3.60.21.70">
    <property type="entry name" value="PhoD-like phosphatase"/>
    <property type="match status" value="1"/>
</dbReference>
<dbReference type="EMBL" id="CP002542">
    <property type="protein sequence ID" value="AEA43205.1"/>
    <property type="molecule type" value="Genomic_DNA"/>
</dbReference>
<dbReference type="RefSeq" id="WP_013685977.1">
    <property type="nucleotide sequence ID" value="NC_015321.1"/>
</dbReference>
<evidence type="ECO:0000313" key="5">
    <source>
        <dbReference type="EMBL" id="AEA43205.1"/>
    </source>
</evidence>
<dbReference type="InterPro" id="IPR026444">
    <property type="entry name" value="Secre_tail"/>
</dbReference>
<dbReference type="Pfam" id="PF09423">
    <property type="entry name" value="PhoD"/>
    <property type="match status" value="1"/>
</dbReference>
<keyword evidence="6" id="KW-1185">Reference proteome</keyword>
<evidence type="ECO:0000259" key="2">
    <source>
        <dbReference type="Pfam" id="PF09423"/>
    </source>
</evidence>
<dbReference type="InterPro" id="IPR029052">
    <property type="entry name" value="Metallo-depent_PP-like"/>
</dbReference>
<dbReference type="AlphaFoldDB" id="F2IBB9"/>
<feature type="domain" description="Phospholipase D N-terminal" evidence="3">
    <location>
        <begin position="35"/>
        <end position="125"/>
    </location>
</feature>
<keyword evidence="5" id="KW-0378">Hydrolase</keyword>
<dbReference type="InterPro" id="IPR018946">
    <property type="entry name" value="PhoD-like_MPP"/>
</dbReference>
<feature type="domain" description="Secretion system C-terminal sorting" evidence="4">
    <location>
        <begin position="538"/>
        <end position="611"/>
    </location>
</feature>
<dbReference type="Proteomes" id="UP000007463">
    <property type="component" value="Chromosome"/>
</dbReference>
<evidence type="ECO:0000256" key="1">
    <source>
        <dbReference type="ARBA" id="ARBA00022729"/>
    </source>
</evidence>
<feature type="domain" description="PhoD-like phosphatase metallophosphatase" evidence="2">
    <location>
        <begin position="136"/>
        <end position="467"/>
    </location>
</feature>
<dbReference type="InterPro" id="IPR032093">
    <property type="entry name" value="PhoD_N"/>
</dbReference>